<evidence type="ECO:0000259" key="2">
    <source>
        <dbReference type="PROSITE" id="PS51140"/>
    </source>
</evidence>
<dbReference type="OrthoDB" id="5577209at2759"/>
<protein>
    <submittedName>
        <fullName evidence="3">GH11942</fullName>
    </submittedName>
</protein>
<dbReference type="CDD" id="cd14364">
    <property type="entry name" value="CUE_ASCC2"/>
    <property type="match status" value="1"/>
</dbReference>
<dbReference type="InterPro" id="IPR041800">
    <property type="entry name" value="ASCC2_CUE"/>
</dbReference>
<dbReference type="InterPro" id="IPR009060">
    <property type="entry name" value="UBA-like_sf"/>
</dbReference>
<gene>
    <name evidence="3" type="primary">Dgri\GH11942</name>
    <name evidence="3" type="ORF">Dgri_GH11942</name>
</gene>
<evidence type="ECO:0000313" key="4">
    <source>
        <dbReference type="Proteomes" id="UP000001070"/>
    </source>
</evidence>
<reference evidence="3 4" key="1">
    <citation type="journal article" date="2007" name="Nature">
        <title>Evolution of genes and genomes on the Drosophila phylogeny.</title>
        <authorList>
            <consortium name="Drosophila 12 Genomes Consortium"/>
            <person name="Clark A.G."/>
            <person name="Eisen M.B."/>
            <person name="Smith D.R."/>
            <person name="Bergman C.M."/>
            <person name="Oliver B."/>
            <person name="Markow T.A."/>
            <person name="Kaufman T.C."/>
            <person name="Kellis M."/>
            <person name="Gelbart W."/>
            <person name="Iyer V.N."/>
            <person name="Pollard D.A."/>
            <person name="Sackton T.B."/>
            <person name="Larracuente A.M."/>
            <person name="Singh N.D."/>
            <person name="Abad J.P."/>
            <person name="Abt D.N."/>
            <person name="Adryan B."/>
            <person name="Aguade M."/>
            <person name="Akashi H."/>
            <person name="Anderson W.W."/>
            <person name="Aquadro C.F."/>
            <person name="Ardell D.H."/>
            <person name="Arguello R."/>
            <person name="Artieri C.G."/>
            <person name="Barbash D.A."/>
            <person name="Barker D."/>
            <person name="Barsanti P."/>
            <person name="Batterham P."/>
            <person name="Batzoglou S."/>
            <person name="Begun D."/>
            <person name="Bhutkar A."/>
            <person name="Blanco E."/>
            <person name="Bosak S.A."/>
            <person name="Bradley R.K."/>
            <person name="Brand A.D."/>
            <person name="Brent M.R."/>
            <person name="Brooks A.N."/>
            <person name="Brown R.H."/>
            <person name="Butlin R.K."/>
            <person name="Caggese C."/>
            <person name="Calvi B.R."/>
            <person name="Bernardo de Carvalho A."/>
            <person name="Caspi A."/>
            <person name="Castrezana S."/>
            <person name="Celniker S.E."/>
            <person name="Chang J.L."/>
            <person name="Chapple C."/>
            <person name="Chatterji S."/>
            <person name="Chinwalla A."/>
            <person name="Civetta A."/>
            <person name="Clifton S.W."/>
            <person name="Comeron J.M."/>
            <person name="Costello J.C."/>
            <person name="Coyne J.A."/>
            <person name="Daub J."/>
            <person name="David R.G."/>
            <person name="Delcher A.L."/>
            <person name="Delehaunty K."/>
            <person name="Do C.B."/>
            <person name="Ebling H."/>
            <person name="Edwards K."/>
            <person name="Eickbush T."/>
            <person name="Evans J.D."/>
            <person name="Filipski A."/>
            <person name="Findeiss S."/>
            <person name="Freyhult E."/>
            <person name="Fulton L."/>
            <person name="Fulton R."/>
            <person name="Garcia A.C."/>
            <person name="Gardiner A."/>
            <person name="Garfield D.A."/>
            <person name="Garvin B.E."/>
            <person name="Gibson G."/>
            <person name="Gilbert D."/>
            <person name="Gnerre S."/>
            <person name="Godfrey J."/>
            <person name="Good R."/>
            <person name="Gotea V."/>
            <person name="Gravely B."/>
            <person name="Greenberg A.J."/>
            <person name="Griffiths-Jones S."/>
            <person name="Gross S."/>
            <person name="Guigo R."/>
            <person name="Gustafson E.A."/>
            <person name="Haerty W."/>
            <person name="Hahn M.W."/>
            <person name="Halligan D.L."/>
            <person name="Halpern A.L."/>
            <person name="Halter G.M."/>
            <person name="Han M.V."/>
            <person name="Heger A."/>
            <person name="Hillier L."/>
            <person name="Hinrichs A.S."/>
            <person name="Holmes I."/>
            <person name="Hoskins R.A."/>
            <person name="Hubisz M.J."/>
            <person name="Hultmark D."/>
            <person name="Huntley M.A."/>
            <person name="Jaffe D.B."/>
            <person name="Jagadeeshan S."/>
            <person name="Jeck W.R."/>
            <person name="Johnson J."/>
            <person name="Jones C.D."/>
            <person name="Jordan W.C."/>
            <person name="Karpen G.H."/>
            <person name="Kataoka E."/>
            <person name="Keightley P.D."/>
            <person name="Kheradpour P."/>
            <person name="Kirkness E.F."/>
            <person name="Koerich L.B."/>
            <person name="Kristiansen K."/>
            <person name="Kudrna D."/>
            <person name="Kulathinal R.J."/>
            <person name="Kumar S."/>
            <person name="Kwok R."/>
            <person name="Lander E."/>
            <person name="Langley C.H."/>
            <person name="Lapoint R."/>
            <person name="Lazzaro B.P."/>
            <person name="Lee S.J."/>
            <person name="Levesque L."/>
            <person name="Li R."/>
            <person name="Lin C.F."/>
            <person name="Lin M.F."/>
            <person name="Lindblad-Toh K."/>
            <person name="Llopart A."/>
            <person name="Long M."/>
            <person name="Low L."/>
            <person name="Lozovsky E."/>
            <person name="Lu J."/>
            <person name="Luo M."/>
            <person name="Machado C.A."/>
            <person name="Makalowski W."/>
            <person name="Marzo M."/>
            <person name="Matsuda M."/>
            <person name="Matzkin L."/>
            <person name="McAllister B."/>
            <person name="McBride C.S."/>
            <person name="McKernan B."/>
            <person name="McKernan K."/>
            <person name="Mendez-Lago M."/>
            <person name="Minx P."/>
            <person name="Mollenhauer M.U."/>
            <person name="Montooth K."/>
            <person name="Mount S.M."/>
            <person name="Mu X."/>
            <person name="Myers E."/>
            <person name="Negre B."/>
            <person name="Newfeld S."/>
            <person name="Nielsen R."/>
            <person name="Noor M.A."/>
            <person name="O'Grady P."/>
            <person name="Pachter L."/>
            <person name="Papaceit M."/>
            <person name="Parisi M.J."/>
            <person name="Parisi M."/>
            <person name="Parts L."/>
            <person name="Pedersen J.S."/>
            <person name="Pesole G."/>
            <person name="Phillippy A.M."/>
            <person name="Ponting C.P."/>
            <person name="Pop M."/>
            <person name="Porcelli D."/>
            <person name="Powell J.R."/>
            <person name="Prohaska S."/>
            <person name="Pruitt K."/>
            <person name="Puig M."/>
            <person name="Quesneville H."/>
            <person name="Ram K.R."/>
            <person name="Rand D."/>
            <person name="Rasmussen M.D."/>
            <person name="Reed L.K."/>
            <person name="Reenan R."/>
            <person name="Reily A."/>
            <person name="Remington K.A."/>
            <person name="Rieger T.T."/>
            <person name="Ritchie M.G."/>
            <person name="Robin C."/>
            <person name="Rogers Y.H."/>
            <person name="Rohde C."/>
            <person name="Rozas J."/>
            <person name="Rubenfield M.J."/>
            <person name="Ruiz A."/>
            <person name="Russo S."/>
            <person name="Salzberg S.L."/>
            <person name="Sanchez-Gracia A."/>
            <person name="Saranga D.J."/>
            <person name="Sato H."/>
            <person name="Schaeffer S.W."/>
            <person name="Schatz M.C."/>
            <person name="Schlenke T."/>
            <person name="Schwartz R."/>
            <person name="Segarra C."/>
            <person name="Singh R.S."/>
            <person name="Sirot L."/>
            <person name="Sirota M."/>
            <person name="Sisneros N.B."/>
            <person name="Smith C.D."/>
            <person name="Smith T.F."/>
            <person name="Spieth J."/>
            <person name="Stage D.E."/>
            <person name="Stark A."/>
            <person name="Stephan W."/>
            <person name="Strausberg R.L."/>
            <person name="Strempel S."/>
            <person name="Sturgill D."/>
            <person name="Sutton G."/>
            <person name="Sutton G.G."/>
            <person name="Tao W."/>
            <person name="Teichmann S."/>
            <person name="Tobari Y.N."/>
            <person name="Tomimura Y."/>
            <person name="Tsolas J.M."/>
            <person name="Valente V.L."/>
            <person name="Venter E."/>
            <person name="Venter J.C."/>
            <person name="Vicario S."/>
            <person name="Vieira F.G."/>
            <person name="Vilella A.J."/>
            <person name="Villasante A."/>
            <person name="Walenz B."/>
            <person name="Wang J."/>
            <person name="Wasserman M."/>
            <person name="Watts T."/>
            <person name="Wilson D."/>
            <person name="Wilson R.K."/>
            <person name="Wing R.A."/>
            <person name="Wolfner M.F."/>
            <person name="Wong A."/>
            <person name="Wong G.K."/>
            <person name="Wu C.I."/>
            <person name="Wu G."/>
            <person name="Yamamoto D."/>
            <person name="Yang H.P."/>
            <person name="Yang S.P."/>
            <person name="Yorke J.A."/>
            <person name="Yoshida K."/>
            <person name="Zdobnov E."/>
            <person name="Zhang P."/>
            <person name="Zhang Y."/>
            <person name="Zimin A.V."/>
            <person name="Baldwin J."/>
            <person name="Abdouelleil A."/>
            <person name="Abdulkadir J."/>
            <person name="Abebe A."/>
            <person name="Abera B."/>
            <person name="Abreu J."/>
            <person name="Acer S.C."/>
            <person name="Aftuck L."/>
            <person name="Alexander A."/>
            <person name="An P."/>
            <person name="Anderson E."/>
            <person name="Anderson S."/>
            <person name="Arachi H."/>
            <person name="Azer M."/>
            <person name="Bachantsang P."/>
            <person name="Barry A."/>
            <person name="Bayul T."/>
            <person name="Berlin A."/>
            <person name="Bessette D."/>
            <person name="Bloom T."/>
            <person name="Blye J."/>
            <person name="Boguslavskiy L."/>
            <person name="Bonnet C."/>
            <person name="Boukhgalter B."/>
            <person name="Bourzgui I."/>
            <person name="Brown A."/>
            <person name="Cahill P."/>
            <person name="Channer S."/>
            <person name="Cheshatsang Y."/>
            <person name="Chuda L."/>
            <person name="Citroen M."/>
            <person name="Collymore A."/>
            <person name="Cooke P."/>
            <person name="Costello M."/>
            <person name="D'Aco K."/>
            <person name="Daza R."/>
            <person name="De Haan G."/>
            <person name="DeGray S."/>
            <person name="DeMaso C."/>
            <person name="Dhargay N."/>
            <person name="Dooley K."/>
            <person name="Dooley E."/>
            <person name="Doricent M."/>
            <person name="Dorje P."/>
            <person name="Dorjee K."/>
            <person name="Dupes A."/>
            <person name="Elong R."/>
            <person name="Falk J."/>
            <person name="Farina A."/>
            <person name="Faro S."/>
            <person name="Ferguson D."/>
            <person name="Fisher S."/>
            <person name="Foley C.D."/>
            <person name="Franke A."/>
            <person name="Friedrich D."/>
            <person name="Gadbois L."/>
            <person name="Gearin G."/>
            <person name="Gearin C.R."/>
            <person name="Giannoukos G."/>
            <person name="Goode T."/>
            <person name="Graham J."/>
            <person name="Grandbois E."/>
            <person name="Grewal S."/>
            <person name="Gyaltsen K."/>
            <person name="Hafez N."/>
            <person name="Hagos B."/>
            <person name="Hall J."/>
            <person name="Henson C."/>
            <person name="Hollinger A."/>
            <person name="Honan T."/>
            <person name="Huard M.D."/>
            <person name="Hughes L."/>
            <person name="Hurhula B."/>
            <person name="Husby M.E."/>
            <person name="Kamat A."/>
            <person name="Kanga B."/>
            <person name="Kashin S."/>
            <person name="Khazanovich D."/>
            <person name="Kisner P."/>
            <person name="Lance K."/>
            <person name="Lara M."/>
            <person name="Lee W."/>
            <person name="Lennon N."/>
            <person name="Letendre F."/>
            <person name="LeVine R."/>
            <person name="Lipovsky A."/>
            <person name="Liu X."/>
            <person name="Liu J."/>
            <person name="Liu S."/>
            <person name="Lokyitsang T."/>
            <person name="Lokyitsang Y."/>
            <person name="Lubonja R."/>
            <person name="Lui A."/>
            <person name="MacDonald P."/>
            <person name="Magnisalis V."/>
            <person name="Maru K."/>
            <person name="Matthews C."/>
            <person name="McCusker W."/>
            <person name="McDonough S."/>
            <person name="Mehta T."/>
            <person name="Meldrim J."/>
            <person name="Meneus L."/>
            <person name="Mihai O."/>
            <person name="Mihalev A."/>
            <person name="Mihova T."/>
            <person name="Mittelman R."/>
            <person name="Mlenga V."/>
            <person name="Montmayeur A."/>
            <person name="Mulrain L."/>
            <person name="Navidi A."/>
            <person name="Naylor J."/>
            <person name="Negash T."/>
            <person name="Nguyen T."/>
            <person name="Nguyen N."/>
            <person name="Nicol R."/>
            <person name="Norbu C."/>
            <person name="Norbu N."/>
            <person name="Novod N."/>
            <person name="O'Neill B."/>
            <person name="Osman S."/>
            <person name="Markiewicz E."/>
            <person name="Oyono O.L."/>
            <person name="Patti C."/>
            <person name="Phunkhang P."/>
            <person name="Pierre F."/>
            <person name="Priest M."/>
            <person name="Raghuraman S."/>
            <person name="Rege F."/>
            <person name="Reyes R."/>
            <person name="Rise C."/>
            <person name="Rogov P."/>
            <person name="Ross K."/>
            <person name="Ryan E."/>
            <person name="Settipalli S."/>
            <person name="Shea T."/>
            <person name="Sherpa N."/>
            <person name="Shi L."/>
            <person name="Shih D."/>
            <person name="Sparrow T."/>
            <person name="Spaulding J."/>
            <person name="Stalker J."/>
            <person name="Stange-Thomann N."/>
            <person name="Stavropoulos S."/>
            <person name="Stone C."/>
            <person name="Strader C."/>
            <person name="Tesfaye S."/>
            <person name="Thomson T."/>
            <person name="Thoulutsang Y."/>
            <person name="Thoulutsang D."/>
            <person name="Topham K."/>
            <person name="Topping I."/>
            <person name="Tsamla T."/>
            <person name="Vassiliev H."/>
            <person name="Vo A."/>
            <person name="Wangchuk T."/>
            <person name="Wangdi T."/>
            <person name="Weiand M."/>
            <person name="Wilkinson J."/>
            <person name="Wilson A."/>
            <person name="Yadav S."/>
            <person name="Young G."/>
            <person name="Yu Q."/>
            <person name="Zembek L."/>
            <person name="Zhong D."/>
            <person name="Zimmer A."/>
            <person name="Zwirko Z."/>
            <person name="Jaffe D.B."/>
            <person name="Alvarez P."/>
            <person name="Brockman W."/>
            <person name="Butler J."/>
            <person name="Chin C."/>
            <person name="Gnerre S."/>
            <person name="Grabherr M."/>
            <person name="Kleber M."/>
            <person name="Mauceli E."/>
            <person name="MacCallum I."/>
        </authorList>
    </citation>
    <scope>NUCLEOTIDE SEQUENCE [LARGE SCALE GENOMIC DNA]</scope>
    <source>
        <strain evidence="4">Tucson 15287-2541.00</strain>
    </source>
</reference>
<dbReference type="HOGENOM" id="CLU_012749_0_0_1"/>
<dbReference type="PROSITE" id="PS51140">
    <property type="entry name" value="CUE"/>
    <property type="match status" value="1"/>
</dbReference>
<feature type="region of interest" description="Disordered" evidence="1">
    <location>
        <begin position="632"/>
        <end position="746"/>
    </location>
</feature>
<dbReference type="SUPFAM" id="SSF46934">
    <property type="entry name" value="UBA-like"/>
    <property type="match status" value="1"/>
</dbReference>
<accession>B4JL33</accession>
<dbReference type="InterPro" id="IPR003892">
    <property type="entry name" value="CUE"/>
</dbReference>
<dbReference type="STRING" id="7222.B4JL33"/>
<dbReference type="InParanoid" id="B4JL33"/>
<feature type="domain" description="CUE" evidence="2">
    <location>
        <begin position="458"/>
        <end position="500"/>
    </location>
</feature>
<sequence>MVDKDLDSGNSICNPDKLPLGDLKLTLIDTDGIRRQVPALDLHWLTRDKPFNSYVCILSSYGRTKSGAALEEWHHIAASCLEDFEFLLHLRHHEFWSYMLYDEAAMTAVVTFLQRANPYYRKEVESSTIGEHDAALTNAMTLYAELLNRAVRIIMRLLTAQESATEWITPEHHSSLLYDNYLMSVPVLCDLVIAVGDADANNLNILEQIFETVIRIQPDYLKDLQEGLAFYENAFLSMQIQVDNEGCEGAGGGTLLDPDAETPYDDVVLFALDCAYTLRMLIQLCPELLEACEQLKLVQIIANFYDLTIPLLYRNIYLINAQASSLCWLNEARQQFLNVVRRITQAQLQTGHGKQLVELLQECLSAQTFVIDYQRQYPVEQDIAILVERCPNIKNYKVDFIIAGYQKTLGSCTSGVIAEKQIPCSLKSDDECGEAKALRVQAALPAAAATGNSNSARDIDLEVFAVLDVLPDLGMGFIRRLLPRYDNSEQAIAAILDDNLPPDLVHMTRQEAFIPADPQDKLQRETGVRHYNVHDGDKYDVLTQDNPQCIIKQGKGLPGAPWNAEQLLDDKRDIGQLKKRYEQYSLVEETPHETGAEYDDDYDDSYEALNYGQAPPVQSLLRAKLQQASAASSAYEAQDASEDDQDDDYEMAGGDDERKGSQNANTNTKRNDFCENPEITRARYQQRQMTKYGQRAQANVEGAPKGQGQTQQTTRNRSQKEAHKSSRANHNRKAGAAFKRSKGMMS</sequence>
<evidence type="ECO:0000256" key="1">
    <source>
        <dbReference type="SAM" id="MobiDB-lite"/>
    </source>
</evidence>
<dbReference type="OMA" id="LSQHEFW"/>
<evidence type="ECO:0000313" key="3">
    <source>
        <dbReference type="EMBL" id="EDW00286.1"/>
    </source>
</evidence>
<dbReference type="PhylomeDB" id="B4JL33"/>
<dbReference type="EMBL" id="CH916370">
    <property type="protein sequence ID" value="EDW00286.1"/>
    <property type="molecule type" value="Genomic_DNA"/>
</dbReference>
<dbReference type="PANTHER" id="PTHR21494">
    <property type="entry name" value="ACTIVATING SIGNAL COINTEGRATOR 1 COMPLEX SUBUNIT 2 ASC-1 COMPLEX SUBUNIT P100"/>
    <property type="match status" value="1"/>
</dbReference>
<dbReference type="InterPro" id="IPR052586">
    <property type="entry name" value="ASCC2"/>
</dbReference>
<feature type="compositionally biased region" description="Basic residues" evidence="1">
    <location>
        <begin position="725"/>
        <end position="746"/>
    </location>
</feature>
<dbReference type="Proteomes" id="UP000001070">
    <property type="component" value="Unassembled WGS sequence"/>
</dbReference>
<dbReference type="KEGG" id="dgr:6565370"/>
<organism evidence="4">
    <name type="scientific">Drosophila grimshawi</name>
    <name type="common">Hawaiian fruit fly</name>
    <name type="synonym">Idiomyia grimshawi</name>
    <dbReference type="NCBI Taxonomy" id="7222"/>
    <lineage>
        <taxon>Eukaryota</taxon>
        <taxon>Metazoa</taxon>
        <taxon>Ecdysozoa</taxon>
        <taxon>Arthropoda</taxon>
        <taxon>Hexapoda</taxon>
        <taxon>Insecta</taxon>
        <taxon>Pterygota</taxon>
        <taxon>Neoptera</taxon>
        <taxon>Endopterygota</taxon>
        <taxon>Diptera</taxon>
        <taxon>Brachycera</taxon>
        <taxon>Muscomorpha</taxon>
        <taxon>Ephydroidea</taxon>
        <taxon>Drosophilidae</taxon>
        <taxon>Drosophila</taxon>
        <taxon>Hawaiian Drosophila</taxon>
    </lineage>
</organism>
<proteinExistence type="predicted"/>
<dbReference type="Gene3D" id="1.10.8.10">
    <property type="entry name" value="DNA helicase RuvA subunit, C-terminal domain"/>
    <property type="match status" value="1"/>
</dbReference>
<dbReference type="SMR" id="B4JL33"/>
<feature type="compositionally biased region" description="Acidic residues" evidence="1">
    <location>
        <begin position="639"/>
        <end position="654"/>
    </location>
</feature>
<dbReference type="AlphaFoldDB" id="B4JL33"/>
<name>B4JL33_DROGR</name>
<dbReference type="eggNOG" id="KOG4501">
    <property type="taxonomic scope" value="Eukaryota"/>
</dbReference>
<dbReference type="PANTHER" id="PTHR21494:SF0">
    <property type="entry name" value="ACTIVATING SIGNAL COINTEGRATOR 1 COMPLEX SUBUNIT 2"/>
    <property type="match status" value="1"/>
</dbReference>
<feature type="compositionally biased region" description="Basic and acidic residues" evidence="1">
    <location>
        <begin position="669"/>
        <end position="681"/>
    </location>
</feature>
<dbReference type="FunCoup" id="B4JL33">
    <property type="interactions" value="304"/>
</dbReference>
<keyword evidence="4" id="KW-1185">Reference proteome</keyword>
<dbReference type="GO" id="GO:0006355">
    <property type="term" value="P:regulation of DNA-templated transcription"/>
    <property type="evidence" value="ECO:0007669"/>
    <property type="project" value="TreeGrafter"/>
</dbReference>
<dbReference type="GO" id="GO:0043130">
    <property type="term" value="F:ubiquitin binding"/>
    <property type="evidence" value="ECO:0007669"/>
    <property type="project" value="InterPro"/>
</dbReference>